<dbReference type="InterPro" id="IPR046298">
    <property type="entry name" value="DUF6335"/>
</dbReference>
<evidence type="ECO:0000256" key="1">
    <source>
        <dbReference type="SAM" id="MobiDB-lite"/>
    </source>
</evidence>
<keyword evidence="3" id="KW-1185">Reference proteome</keyword>
<evidence type="ECO:0000313" key="2">
    <source>
        <dbReference type="EMBL" id="PHX53440.1"/>
    </source>
</evidence>
<accession>A0A2G4EVH4</accession>
<comment type="caution">
    <text evidence="2">The sequence shown here is derived from an EMBL/GenBank/DDBJ whole genome shotgun (WGS) entry which is preliminary data.</text>
</comment>
<dbReference type="Pfam" id="PF19861">
    <property type="entry name" value="DUF6335"/>
    <property type="match status" value="1"/>
</dbReference>
<dbReference type="OrthoDB" id="574580at2"/>
<protein>
    <submittedName>
        <fullName evidence="2">Uncharacterized protein</fullName>
    </submittedName>
</protein>
<feature type="region of interest" description="Disordered" evidence="1">
    <location>
        <begin position="1"/>
        <end position="91"/>
    </location>
</feature>
<dbReference type="RefSeq" id="WP_096831196.1">
    <property type="nucleotide sequence ID" value="NZ_NXIB02000197.1"/>
</dbReference>
<reference evidence="2" key="1">
    <citation type="submission" date="2017-10" db="EMBL/GenBank/DDBJ databases">
        <title>Draft genome sequence of the planktic cyanobacteria Tychonema bourrellyi isolated from alpine lentic freshwater.</title>
        <authorList>
            <person name="Tett A."/>
            <person name="Armanini F."/>
            <person name="Asnicar F."/>
            <person name="Boscaini A."/>
            <person name="Pasolli E."/>
            <person name="Zolfo M."/>
            <person name="Donati C."/>
            <person name="Salmaso N."/>
            <person name="Segata N."/>
        </authorList>
    </citation>
    <scope>NUCLEOTIDE SEQUENCE</scope>
    <source>
        <strain evidence="2">FEM_GT703</strain>
    </source>
</reference>
<name>A0A2G4EVH4_9CYAN</name>
<sequence length="141" mass="14881">MGLQKKPSKKAIEKRDNSGDLPQEITESYGTGVIAEPGLSEDGITTLDDSSSEYTSTNSQIVGGDGDVAAAEQESATGEELVGGSAPTPDQDMVDELGAAAGIEMPDGAILHTTNMLEHRDESRWELDPNSAEDAQDRPDF</sequence>
<feature type="compositionally biased region" description="Polar residues" evidence="1">
    <location>
        <begin position="47"/>
        <end position="61"/>
    </location>
</feature>
<dbReference type="EMBL" id="NXIB02000197">
    <property type="protein sequence ID" value="PHX53440.1"/>
    <property type="molecule type" value="Genomic_DNA"/>
</dbReference>
<proteinExistence type="predicted"/>
<feature type="region of interest" description="Disordered" evidence="1">
    <location>
        <begin position="117"/>
        <end position="141"/>
    </location>
</feature>
<dbReference type="Proteomes" id="UP000226442">
    <property type="component" value="Unassembled WGS sequence"/>
</dbReference>
<organism evidence="2 3">
    <name type="scientific">Tychonema bourrellyi FEM_GT703</name>
    <dbReference type="NCBI Taxonomy" id="2040638"/>
    <lineage>
        <taxon>Bacteria</taxon>
        <taxon>Bacillati</taxon>
        <taxon>Cyanobacteriota</taxon>
        <taxon>Cyanophyceae</taxon>
        <taxon>Oscillatoriophycideae</taxon>
        <taxon>Oscillatoriales</taxon>
        <taxon>Microcoleaceae</taxon>
        <taxon>Tychonema</taxon>
    </lineage>
</organism>
<feature type="compositionally biased region" description="Basic and acidic residues" evidence="1">
    <location>
        <begin position="117"/>
        <end position="127"/>
    </location>
</feature>
<gene>
    <name evidence="2" type="ORF">CP500_021500</name>
</gene>
<evidence type="ECO:0000313" key="3">
    <source>
        <dbReference type="Proteomes" id="UP000226442"/>
    </source>
</evidence>
<dbReference type="AlphaFoldDB" id="A0A2G4EVH4"/>